<dbReference type="RefSeq" id="XP_036354861.1">
    <property type="nucleotide sequence ID" value="XM_036498968.1"/>
</dbReference>
<evidence type="ECO:0000313" key="3">
    <source>
        <dbReference type="RefSeq" id="XP_036355049.1"/>
    </source>
</evidence>
<name>A0A7E6EGZ8_9MOLL</name>
<proteinExistence type="predicted"/>
<dbReference type="KEGG" id="osn:118761222"/>
<evidence type="ECO:0000313" key="2">
    <source>
        <dbReference type="RefSeq" id="XP_036354861.1"/>
    </source>
</evidence>
<organism evidence="1 2">
    <name type="scientific">Octopus sinensis</name>
    <name type="common">East Asian common octopus</name>
    <dbReference type="NCBI Taxonomy" id="2607531"/>
    <lineage>
        <taxon>Eukaryota</taxon>
        <taxon>Metazoa</taxon>
        <taxon>Spiralia</taxon>
        <taxon>Lophotrochozoa</taxon>
        <taxon>Mollusca</taxon>
        <taxon>Cephalopoda</taxon>
        <taxon>Coleoidea</taxon>
        <taxon>Octopodiformes</taxon>
        <taxon>Octopoda</taxon>
        <taxon>Incirrata</taxon>
        <taxon>Octopodidae</taxon>
        <taxon>Octopus</taxon>
    </lineage>
</organism>
<dbReference type="RefSeq" id="XP_036355049.1">
    <property type="nucleotide sequence ID" value="XM_036499156.1"/>
</dbReference>
<dbReference type="Proteomes" id="UP000515154">
    <property type="component" value="Unplaced"/>
</dbReference>
<accession>A0A7E6EGZ8</accession>
<evidence type="ECO:0000313" key="1">
    <source>
        <dbReference type="Proteomes" id="UP000515154"/>
    </source>
</evidence>
<keyword evidence="1" id="KW-1185">Reference proteome</keyword>
<dbReference type="AlphaFoldDB" id="A0A7E6EGZ8"/>
<gene>
    <name evidence="2" type="primary">LOC118761222</name>
    <name evidence="3" type="synonym">LOC118761330</name>
</gene>
<protein>
    <submittedName>
        <fullName evidence="2">Uncharacterized protein LOC118761222</fullName>
    </submittedName>
    <submittedName>
        <fullName evidence="3">Uncharacterized protein LOC118761330</fullName>
    </submittedName>
</protein>
<reference evidence="2 3" key="1">
    <citation type="submission" date="2025-08" db="UniProtKB">
        <authorList>
            <consortium name="RefSeq"/>
        </authorList>
    </citation>
    <scope>IDENTIFICATION</scope>
</reference>
<dbReference type="KEGG" id="osn:118761330"/>
<sequence>MAMALWECDEKSINELSEAAVLSGNGQVLINVLKHIYPEDQATNRPDLAKIIGFSDTILPQDDKTFVRTYLFRYYCRRIDHQAHDLSPTITSLSSSMSNFYEKTSKQLESLKTRIDSLKNAPSDSFKSVLVDLESGEDLKTIISKTFTDNNQLSPLERQLTTFFLCCRRFVSQLAMSRDFESVKNSILWSLGESLQGIPSGDTISLPSSLNNLFNVIEATPQQGMLNIMREELRTIGLKVDQLCSDKKVDISNIFSPRLLNVSPRQWTRGWSTAVLLRGFARMTRK</sequence>